<dbReference type="PANTHER" id="PTHR35307:SF3">
    <property type="entry name" value="DUF4220 DOMAIN-CONTAINING PROTEIN"/>
    <property type="match status" value="1"/>
</dbReference>
<comment type="caution">
    <text evidence="2">The sequence shown here is derived from an EMBL/GenBank/DDBJ whole genome shotgun (WGS) entry which is preliminary data.</text>
</comment>
<evidence type="ECO:0000313" key="2">
    <source>
        <dbReference type="EMBL" id="KAK9138845.1"/>
    </source>
</evidence>
<evidence type="ECO:0000256" key="1">
    <source>
        <dbReference type="SAM" id="Phobius"/>
    </source>
</evidence>
<dbReference type="EMBL" id="JBBNAE010000003">
    <property type="protein sequence ID" value="KAK9138845.1"/>
    <property type="molecule type" value="Genomic_DNA"/>
</dbReference>
<feature type="transmembrane region" description="Helical" evidence="1">
    <location>
        <begin position="240"/>
        <end position="261"/>
    </location>
</feature>
<sequence length="610" mass="69891">MPSAVDQLSKLTGTTMICISMGFLLPSLGINRKSESIANVLSLSIFVLTVFVNMCIQISTKVIFSFVVEHILILCFMLLLLMIFWFCSIVEMNRVKDILVERNKQIFKTGEQSLMHRVKHWYVYSCMYNPQLRISRGPSGFAVVICIFCTVILSQAAFRSLVLNKIKFCEDFSDYKYRPMQMIVMTQIVFILIGSLIIVFRWFTLAALHFNHINPLILLNSEVENFLLQFMVMKMRSIKMSIMIFYQLFLKYGLAIIFVSFCFFPALAPFLLCCPLLSLVVVVSVMKKIISKDDQEPLERWKNEFQCVDLSKDRKIPKDKQLLEWMLELSLNDMDKWRNASESSNMVQILSRPSPSAPISLLNKIKDIGASHNSHGYKITCLSMVLLVKIVVVSIPSHLSKSLRLALDEAFEIIYFIDEKVNVGSFEDQRKRELARLLRAGGDIRLGNISLVQQGVAPVDVALLKFDAACRDSPEMLTKIEMKIMKDFVEEQSNYASVEDLCNRMERLFAEMLLWFLKQLPSSILEEIQDSPIKEYEERAKIVLKLLYKLDPSLEDKVQWAFPPDVHAQIFFDPHDQGIQSDTTVLIQDVDATTDTGFIPSDNDVEIGSS</sequence>
<dbReference type="Proteomes" id="UP001417504">
    <property type="component" value="Unassembled WGS sequence"/>
</dbReference>
<evidence type="ECO:0000313" key="3">
    <source>
        <dbReference type="Proteomes" id="UP001417504"/>
    </source>
</evidence>
<gene>
    <name evidence="2" type="ORF">Sjap_009439</name>
</gene>
<feature type="transmembrane region" description="Helical" evidence="1">
    <location>
        <begin position="182"/>
        <end position="203"/>
    </location>
</feature>
<name>A0AAP0JSC8_9MAGN</name>
<feature type="transmembrane region" description="Helical" evidence="1">
    <location>
        <begin position="37"/>
        <end position="59"/>
    </location>
</feature>
<dbReference type="AlphaFoldDB" id="A0AAP0JSC8"/>
<feature type="transmembrane region" description="Helical" evidence="1">
    <location>
        <begin position="267"/>
        <end position="286"/>
    </location>
</feature>
<keyword evidence="3" id="KW-1185">Reference proteome</keyword>
<keyword evidence="1" id="KW-0472">Membrane</keyword>
<feature type="transmembrane region" description="Helical" evidence="1">
    <location>
        <begin position="12"/>
        <end position="30"/>
    </location>
</feature>
<reference evidence="2 3" key="1">
    <citation type="submission" date="2024-01" db="EMBL/GenBank/DDBJ databases">
        <title>Genome assemblies of Stephania.</title>
        <authorList>
            <person name="Yang L."/>
        </authorList>
    </citation>
    <scope>NUCLEOTIDE SEQUENCE [LARGE SCALE GENOMIC DNA]</scope>
    <source>
        <strain evidence="2">QJT</strain>
        <tissue evidence="2">Leaf</tissue>
    </source>
</reference>
<feature type="transmembrane region" description="Helical" evidence="1">
    <location>
        <begin position="71"/>
        <end position="90"/>
    </location>
</feature>
<keyword evidence="1" id="KW-0812">Transmembrane</keyword>
<dbReference type="PANTHER" id="PTHR35307">
    <property type="entry name" value="PROTEIN, PUTATIVE-RELATED"/>
    <property type="match status" value="1"/>
</dbReference>
<protein>
    <submittedName>
        <fullName evidence="2">Uncharacterized protein</fullName>
    </submittedName>
</protein>
<feature type="transmembrane region" description="Helical" evidence="1">
    <location>
        <begin position="141"/>
        <end position="162"/>
    </location>
</feature>
<keyword evidence="1" id="KW-1133">Transmembrane helix</keyword>
<accession>A0AAP0JSC8</accession>
<organism evidence="2 3">
    <name type="scientific">Stephania japonica</name>
    <dbReference type="NCBI Taxonomy" id="461633"/>
    <lineage>
        <taxon>Eukaryota</taxon>
        <taxon>Viridiplantae</taxon>
        <taxon>Streptophyta</taxon>
        <taxon>Embryophyta</taxon>
        <taxon>Tracheophyta</taxon>
        <taxon>Spermatophyta</taxon>
        <taxon>Magnoliopsida</taxon>
        <taxon>Ranunculales</taxon>
        <taxon>Menispermaceae</taxon>
        <taxon>Menispermoideae</taxon>
        <taxon>Cissampelideae</taxon>
        <taxon>Stephania</taxon>
    </lineage>
</organism>
<proteinExistence type="predicted"/>